<organism evidence="4 5">
    <name type="scientific">Conexibacter stalactiti</name>
    <dbReference type="NCBI Taxonomy" id="1940611"/>
    <lineage>
        <taxon>Bacteria</taxon>
        <taxon>Bacillati</taxon>
        <taxon>Actinomycetota</taxon>
        <taxon>Thermoleophilia</taxon>
        <taxon>Solirubrobacterales</taxon>
        <taxon>Conexibacteraceae</taxon>
        <taxon>Conexibacter</taxon>
    </lineage>
</organism>
<feature type="non-terminal residue" evidence="4">
    <location>
        <position position="1"/>
    </location>
</feature>
<keyword evidence="5" id="KW-1185">Reference proteome</keyword>
<dbReference type="SUPFAM" id="SSF53756">
    <property type="entry name" value="UDP-Glycosyltransferase/glycogen phosphorylase"/>
    <property type="match status" value="1"/>
</dbReference>
<dbReference type="PANTHER" id="PTHR45947">
    <property type="entry name" value="SULFOQUINOVOSYL TRANSFERASE SQD2"/>
    <property type="match status" value="1"/>
</dbReference>
<gene>
    <name evidence="4" type="ORF">R7226_31380</name>
</gene>
<dbReference type="Pfam" id="PF13692">
    <property type="entry name" value="Glyco_trans_1_4"/>
    <property type="match status" value="1"/>
</dbReference>
<proteinExistence type="predicted"/>
<name>A0ABU4I0D4_9ACTN</name>
<dbReference type="PANTHER" id="PTHR45947:SF13">
    <property type="entry name" value="TRANSFERASE"/>
    <property type="match status" value="1"/>
</dbReference>
<comment type="caution">
    <text evidence="4">The sequence shown here is derived from an EMBL/GenBank/DDBJ whole genome shotgun (WGS) entry which is preliminary data.</text>
</comment>
<keyword evidence="1" id="KW-0328">Glycosyltransferase</keyword>
<reference evidence="5" key="1">
    <citation type="submission" date="2023-07" db="EMBL/GenBank/DDBJ databases">
        <title>Conexibacter stalactiti sp. nov., isolated from stalactites in a lava cave and emended description of the genus Conexibacter.</title>
        <authorList>
            <person name="Lee S.D."/>
        </authorList>
    </citation>
    <scope>NUCLEOTIDE SEQUENCE [LARGE SCALE GENOMIC DNA]</scope>
    <source>
        <strain evidence="5">KCTC 39840</strain>
    </source>
</reference>
<keyword evidence="2" id="KW-0808">Transferase</keyword>
<dbReference type="Gene3D" id="3.40.50.2000">
    <property type="entry name" value="Glycogen Phosphorylase B"/>
    <property type="match status" value="2"/>
</dbReference>
<evidence type="ECO:0000313" key="5">
    <source>
        <dbReference type="Proteomes" id="UP001284601"/>
    </source>
</evidence>
<protein>
    <submittedName>
        <fullName evidence="4">Glycosyltransferase</fullName>
    </submittedName>
</protein>
<dbReference type="InterPro" id="IPR050194">
    <property type="entry name" value="Glycosyltransferase_grp1"/>
</dbReference>
<dbReference type="Pfam" id="PF13579">
    <property type="entry name" value="Glyco_trans_4_4"/>
    <property type="match status" value="1"/>
</dbReference>
<feature type="domain" description="Glycosyltransferase subfamily 4-like N-terminal" evidence="3">
    <location>
        <begin position="15"/>
        <end position="146"/>
    </location>
</feature>
<dbReference type="RefSeq" id="WP_318601505.1">
    <property type="nucleotide sequence ID" value="NZ_JAWSTH010000218.1"/>
</dbReference>
<evidence type="ECO:0000256" key="1">
    <source>
        <dbReference type="ARBA" id="ARBA00022676"/>
    </source>
</evidence>
<accession>A0ABU4I0D4</accession>
<dbReference type="InterPro" id="IPR028098">
    <property type="entry name" value="Glyco_trans_4-like_N"/>
</dbReference>
<evidence type="ECO:0000256" key="2">
    <source>
        <dbReference type="ARBA" id="ARBA00022679"/>
    </source>
</evidence>
<dbReference type="Proteomes" id="UP001284601">
    <property type="component" value="Unassembled WGS sequence"/>
</dbReference>
<evidence type="ECO:0000313" key="4">
    <source>
        <dbReference type="EMBL" id="MDW5598903.1"/>
    </source>
</evidence>
<sequence length="330" mass="34010">AAAARGLLRGGLDEQAVAAAVRTHRADVVHAHNVHPLLGWRALAAARAAGARVVLHLHNYRLVCAIGVAFRDGERCTRCHGRNTLPGVRLGCRGSLPEAVVYGAGIARQQPHLLAEADAVVAVSAAQLALLRGFGLALPRATVLPNAVERIADDSAASEGRYALVAGRLVEEKGFETAVRAAVAAGVPLRVAGTGPAEGSLRALAAGADVRFLGHVTQAELERERRGAAVLLAPSRSDDSCPMSVVEALADGLPVLGSDRGGLPELVGADAVLPARDDGAWAAALTALWTDPALRAERGAAALARARAEHAPDVYYDRLMRVYAGAGGVG</sequence>
<evidence type="ECO:0000259" key="3">
    <source>
        <dbReference type="Pfam" id="PF13579"/>
    </source>
</evidence>
<dbReference type="EMBL" id="JAWSTH010000218">
    <property type="protein sequence ID" value="MDW5598903.1"/>
    <property type="molecule type" value="Genomic_DNA"/>
</dbReference>